<evidence type="ECO:0000256" key="2">
    <source>
        <dbReference type="ARBA" id="ARBA00005318"/>
    </source>
</evidence>
<dbReference type="GO" id="GO:0015627">
    <property type="term" value="C:type II protein secretion system complex"/>
    <property type="evidence" value="ECO:0007669"/>
    <property type="project" value="InterPro"/>
</dbReference>
<dbReference type="InterPro" id="IPR007812">
    <property type="entry name" value="T2SS_protein-GspL"/>
</dbReference>
<dbReference type="GO" id="GO:0015628">
    <property type="term" value="P:protein secretion by the type II secretion system"/>
    <property type="evidence" value="ECO:0007669"/>
    <property type="project" value="InterPro"/>
</dbReference>
<dbReference type="InterPro" id="IPR024230">
    <property type="entry name" value="GspL_cyto_dom"/>
</dbReference>
<dbReference type="AlphaFoldDB" id="A0A081NHZ5"/>
<dbReference type="Pfam" id="PF05134">
    <property type="entry name" value="T2SSL"/>
    <property type="match status" value="1"/>
</dbReference>
<evidence type="ECO:0000256" key="5">
    <source>
        <dbReference type="ARBA" id="ARBA00022519"/>
    </source>
</evidence>
<dbReference type="eggNOG" id="COG3297">
    <property type="taxonomic scope" value="Bacteria"/>
</dbReference>
<dbReference type="GO" id="GO:0009276">
    <property type="term" value="C:Gram-negative-bacterium-type cell wall"/>
    <property type="evidence" value="ECO:0007669"/>
    <property type="project" value="InterPro"/>
</dbReference>
<dbReference type="EMBL" id="JOKH01000002">
    <property type="protein sequence ID" value="KEQ18068.1"/>
    <property type="molecule type" value="Genomic_DNA"/>
</dbReference>
<accession>A0A081NHZ5</accession>
<keyword evidence="9" id="KW-0472">Membrane</keyword>
<dbReference type="PIRSF" id="PIRSF015761">
    <property type="entry name" value="Protein_L"/>
    <property type="match status" value="1"/>
</dbReference>
<dbReference type="Proteomes" id="UP000028073">
    <property type="component" value="Unassembled WGS sequence"/>
</dbReference>
<comment type="subcellular location">
    <subcellularLocation>
        <location evidence="1">Cell inner membrane</location>
        <topology evidence="1">Single-pass membrane protein</topology>
    </subcellularLocation>
</comment>
<gene>
    <name evidence="13" type="ORF">GZ78_10855</name>
</gene>
<keyword evidence="8" id="KW-1133">Transmembrane helix</keyword>
<keyword evidence="6" id="KW-0812">Transmembrane</keyword>
<dbReference type="NCBIfam" id="TIGR01709">
    <property type="entry name" value="typeII_sec_gspL"/>
    <property type="match status" value="1"/>
</dbReference>
<reference evidence="13 14" key="1">
    <citation type="submission" date="2014-06" db="EMBL/GenBank/DDBJ databases">
        <title>Whole Genome Sequences of Three Symbiotic Endozoicomonas Bacteria.</title>
        <authorList>
            <person name="Neave M.J."/>
            <person name="Apprill A."/>
            <person name="Voolstra C.R."/>
        </authorList>
    </citation>
    <scope>NUCLEOTIDE SEQUENCE [LARGE SCALE GENOMIC DNA]</scope>
    <source>
        <strain evidence="13 14">DSM 25634</strain>
    </source>
</reference>
<evidence type="ECO:0000256" key="10">
    <source>
        <dbReference type="PIRNR" id="PIRNR015761"/>
    </source>
</evidence>
<dbReference type="STRING" id="1137799.GZ78_10855"/>
<dbReference type="InterPro" id="IPR043129">
    <property type="entry name" value="ATPase_NBD"/>
</dbReference>
<evidence type="ECO:0000256" key="4">
    <source>
        <dbReference type="ARBA" id="ARBA00022475"/>
    </source>
</evidence>
<comment type="caution">
    <text evidence="13">The sequence shown here is derived from an EMBL/GenBank/DDBJ whole genome shotgun (WGS) entry which is preliminary data.</text>
</comment>
<dbReference type="Gene3D" id="3.30.1360.100">
    <property type="entry name" value="General secretion pathway protein M, EpsM"/>
    <property type="match status" value="1"/>
</dbReference>
<keyword evidence="7 10" id="KW-0653">Protein transport</keyword>
<dbReference type="SUPFAM" id="SSF53067">
    <property type="entry name" value="Actin-like ATPase domain"/>
    <property type="match status" value="1"/>
</dbReference>
<comment type="function">
    <text evidence="10">Inner membrane component of the type II secretion system required for the energy-dependent secretion of extracellular factors such as proteases and toxins from the periplasm.</text>
</comment>
<evidence type="ECO:0000313" key="13">
    <source>
        <dbReference type="EMBL" id="KEQ18068.1"/>
    </source>
</evidence>
<feature type="domain" description="GspL cytoplasmic actin-ATPase-like" evidence="11">
    <location>
        <begin position="18"/>
        <end position="199"/>
    </location>
</feature>
<organism evidence="13 14">
    <name type="scientific">Endozoicomonas numazuensis</name>
    <dbReference type="NCBI Taxonomy" id="1137799"/>
    <lineage>
        <taxon>Bacteria</taxon>
        <taxon>Pseudomonadati</taxon>
        <taxon>Pseudomonadota</taxon>
        <taxon>Gammaproteobacteria</taxon>
        <taxon>Oceanospirillales</taxon>
        <taxon>Endozoicomonadaceae</taxon>
        <taxon>Endozoicomonas</taxon>
    </lineage>
</organism>
<evidence type="ECO:0000259" key="12">
    <source>
        <dbReference type="Pfam" id="PF12693"/>
    </source>
</evidence>
<dbReference type="GO" id="GO:0005886">
    <property type="term" value="C:plasma membrane"/>
    <property type="evidence" value="ECO:0007669"/>
    <property type="project" value="UniProtKB-SubCell"/>
</dbReference>
<dbReference type="Gene3D" id="3.30.420.380">
    <property type="match status" value="1"/>
</dbReference>
<keyword evidence="3 10" id="KW-0813">Transport</keyword>
<dbReference type="Pfam" id="PF12693">
    <property type="entry name" value="GspL_C"/>
    <property type="match status" value="1"/>
</dbReference>
<name>A0A081NHZ5_9GAMM</name>
<evidence type="ECO:0000256" key="9">
    <source>
        <dbReference type="ARBA" id="ARBA00023136"/>
    </source>
</evidence>
<dbReference type="RefSeq" id="WP_034835128.1">
    <property type="nucleotide sequence ID" value="NZ_JOKH01000002.1"/>
</dbReference>
<evidence type="ECO:0000256" key="3">
    <source>
        <dbReference type="ARBA" id="ARBA00022448"/>
    </source>
</evidence>
<keyword evidence="4" id="KW-1003">Cell membrane</keyword>
<dbReference type="OrthoDB" id="7011844at2"/>
<feature type="domain" description="GspL periplasmic" evidence="12">
    <location>
        <begin position="284"/>
        <end position="442"/>
    </location>
</feature>
<dbReference type="InterPro" id="IPR025691">
    <property type="entry name" value="GspL_pp_dom"/>
</dbReference>
<protein>
    <recommendedName>
        <fullName evidence="10">Type II secretion system protein L</fullName>
        <shortName evidence="10">T2SS protein L</shortName>
    </recommendedName>
</protein>
<evidence type="ECO:0000313" key="14">
    <source>
        <dbReference type="Proteomes" id="UP000028073"/>
    </source>
</evidence>
<evidence type="ECO:0000256" key="8">
    <source>
        <dbReference type="ARBA" id="ARBA00022989"/>
    </source>
</evidence>
<proteinExistence type="inferred from homology"/>
<comment type="similarity">
    <text evidence="2 10">Belongs to the GSP L family.</text>
</comment>
<evidence type="ECO:0000256" key="1">
    <source>
        <dbReference type="ARBA" id="ARBA00004377"/>
    </source>
</evidence>
<keyword evidence="5" id="KW-0997">Cell inner membrane</keyword>
<keyword evidence="14" id="KW-1185">Reference proteome</keyword>
<evidence type="ECO:0000256" key="6">
    <source>
        <dbReference type="ARBA" id="ARBA00022692"/>
    </source>
</evidence>
<sequence length="446" mass="50122">MNQPLFIRIPPDQYPLHEHTQIQWQLFSEGTPSHSVSISEITSLRAQLDELEINASSNLEVIIFLTGRLVNHQRKRVNKKQHKHLDSALPYLMEDGLTDELKQLHFAQSVHDQQGNDIGLKVSSIRHADMKPLLNLLNSQQLSPQIIVAESELFDMDHEGLNIWVEQGAALVQQPDDGYLAMTTTAVPFALLNAQENEEYPATAPITLWHSEIEDHVQNEAVNKVASSLAQFGWPVDSRTLPVTLLTHLAQCFLSCSPSTLCNLRSGDYKDPSFHQNKHRLKSRLLMLAGCWLLLELGIRLGEGVYFQHQAEQYWQDSATRYLQSFPQDRQVQEAAEVRPGSVDIQTRLQSRLNAATIEPNAPAFLPLLAKLSNTDESDSQGQIKPESLSFNHSQQTLQLEMETDSLASVDQYLATLKQSGLKAQLDSANQSDNRVIARLTIAHPL</sequence>
<evidence type="ECO:0000256" key="7">
    <source>
        <dbReference type="ARBA" id="ARBA00022927"/>
    </source>
</evidence>
<evidence type="ECO:0000259" key="11">
    <source>
        <dbReference type="Pfam" id="PF05134"/>
    </source>
</evidence>